<keyword evidence="7" id="KW-0472">Membrane</keyword>
<dbReference type="InterPro" id="IPR003961">
    <property type="entry name" value="FN3_dom"/>
</dbReference>
<dbReference type="SMART" id="SM00060">
    <property type="entry name" value="FN3"/>
    <property type="match status" value="2"/>
</dbReference>
<dbReference type="EMBL" id="BONN01000012">
    <property type="protein sequence ID" value="GIG34067.1"/>
    <property type="molecule type" value="Genomic_DNA"/>
</dbReference>
<evidence type="ECO:0000313" key="18">
    <source>
        <dbReference type="Proteomes" id="UP000577956"/>
    </source>
</evidence>
<evidence type="ECO:0000256" key="7">
    <source>
        <dbReference type="ARBA" id="ARBA00023136"/>
    </source>
</evidence>
<keyword evidence="3" id="KW-0812">Transmembrane</keyword>
<evidence type="ECO:0000259" key="14">
    <source>
        <dbReference type="PROSITE" id="PS50093"/>
    </source>
</evidence>
<dbReference type="SMART" id="SM00560">
    <property type="entry name" value="LamGL"/>
    <property type="match status" value="2"/>
</dbReference>
<feature type="chain" id="PRO_5038496334" evidence="13">
    <location>
        <begin position="28"/>
        <end position="1480"/>
    </location>
</feature>
<evidence type="ECO:0000256" key="4">
    <source>
        <dbReference type="ARBA" id="ARBA00022729"/>
    </source>
</evidence>
<reference evidence="17 18" key="1">
    <citation type="submission" date="2020-07" db="EMBL/GenBank/DDBJ databases">
        <title>Sequencing the genomes of 1000 actinobacteria strains.</title>
        <authorList>
            <person name="Klenk H.-P."/>
        </authorList>
    </citation>
    <scope>NUCLEOTIDE SEQUENCE [LARGE SCALE GENOMIC DNA]</scope>
    <source>
        <strain evidence="17 18">DSM 24482</strain>
    </source>
</reference>
<dbReference type="CDD" id="cd00063">
    <property type="entry name" value="FN3"/>
    <property type="match status" value="1"/>
</dbReference>
<evidence type="ECO:0000256" key="11">
    <source>
        <dbReference type="ARBA" id="ARBA00023326"/>
    </source>
</evidence>
<dbReference type="Proteomes" id="UP000618382">
    <property type="component" value="Unassembled WGS sequence"/>
</dbReference>
<dbReference type="CDD" id="cd00146">
    <property type="entry name" value="PKD"/>
    <property type="match status" value="3"/>
</dbReference>
<comment type="caution">
    <text evidence="17">The sequence shown here is derived from an EMBL/GenBank/DDBJ whole genome shotgun (WGS) entry which is preliminary data.</text>
</comment>
<dbReference type="SUPFAM" id="SSF49265">
    <property type="entry name" value="Fibronectin type III"/>
    <property type="match status" value="1"/>
</dbReference>
<dbReference type="Gene3D" id="2.60.120.200">
    <property type="match status" value="2"/>
</dbReference>
<comment type="subcellular location">
    <subcellularLocation>
        <location evidence="2">Cell projection</location>
    </subcellularLocation>
    <subcellularLocation>
        <location evidence="1">Membrane</location>
        <topology evidence="1">Multi-pass membrane protein</topology>
    </subcellularLocation>
</comment>
<dbReference type="EMBL" id="JACCBK010000001">
    <property type="protein sequence ID" value="NYD87454.1"/>
    <property type="molecule type" value="Genomic_DNA"/>
</dbReference>
<reference evidence="16 19" key="2">
    <citation type="submission" date="2021-01" db="EMBL/GenBank/DDBJ databases">
        <title>Whole genome shotgun sequence of Cellulomonas oligotrophica NBRC 109435.</title>
        <authorList>
            <person name="Komaki H."/>
            <person name="Tamura T."/>
        </authorList>
    </citation>
    <scope>NUCLEOTIDE SEQUENCE [LARGE SCALE GENOMIC DNA]</scope>
    <source>
        <strain evidence="16 19">NBRC 109435</strain>
    </source>
</reference>
<gene>
    <name evidence="17" type="ORF">BKA21_003003</name>
    <name evidence="16" type="ORF">Col01nite_32260</name>
</gene>
<feature type="domain" description="Fibronectin type-III" evidence="15">
    <location>
        <begin position="451"/>
        <end position="549"/>
    </location>
</feature>
<keyword evidence="11" id="KW-0119">Carbohydrate metabolism</keyword>
<keyword evidence="10" id="KW-0378">Hydrolase</keyword>
<dbReference type="Gene3D" id="2.80.10.50">
    <property type="match status" value="1"/>
</dbReference>
<dbReference type="SUPFAM" id="SSF49899">
    <property type="entry name" value="Concanavalin A-like lectins/glucanases"/>
    <property type="match status" value="2"/>
</dbReference>
<evidence type="ECO:0000256" key="5">
    <source>
        <dbReference type="ARBA" id="ARBA00022737"/>
    </source>
</evidence>
<proteinExistence type="predicted"/>
<dbReference type="InterPro" id="IPR035986">
    <property type="entry name" value="PKD_dom_sf"/>
</dbReference>
<keyword evidence="5" id="KW-0677">Repeat</keyword>
<evidence type="ECO:0000259" key="15">
    <source>
        <dbReference type="PROSITE" id="PS50853"/>
    </source>
</evidence>
<name>A0A7Y9K037_9CELL</name>
<dbReference type="PANTHER" id="PTHR46730:SF4">
    <property type="entry name" value="POLYCYSTIC KIDNEY DISEASE PROTEIN 1-LIKE 1"/>
    <property type="match status" value="1"/>
</dbReference>
<feature type="domain" description="PKD" evidence="14">
    <location>
        <begin position="1180"/>
        <end position="1268"/>
    </location>
</feature>
<protein>
    <submittedName>
        <fullName evidence="17">PKD repeat protein</fullName>
    </submittedName>
</protein>
<keyword evidence="6" id="KW-1133">Transmembrane helix</keyword>
<evidence type="ECO:0000313" key="19">
    <source>
        <dbReference type="Proteomes" id="UP000618382"/>
    </source>
</evidence>
<dbReference type="InterPro" id="IPR000601">
    <property type="entry name" value="PKD_dom"/>
</dbReference>
<dbReference type="CDD" id="cd00110">
    <property type="entry name" value="LamG"/>
    <property type="match status" value="2"/>
</dbReference>
<dbReference type="GO" id="GO:0006816">
    <property type="term" value="P:calcium ion transport"/>
    <property type="evidence" value="ECO:0007669"/>
    <property type="project" value="TreeGrafter"/>
</dbReference>
<evidence type="ECO:0000256" key="9">
    <source>
        <dbReference type="ARBA" id="ARBA00023273"/>
    </source>
</evidence>
<dbReference type="SUPFAM" id="SSF49299">
    <property type="entry name" value="PKD domain"/>
    <property type="match status" value="3"/>
</dbReference>
<dbReference type="GO" id="GO:0042995">
    <property type="term" value="C:cell projection"/>
    <property type="evidence" value="ECO:0007669"/>
    <property type="project" value="UniProtKB-SubCell"/>
</dbReference>
<dbReference type="GO" id="GO:0005886">
    <property type="term" value="C:plasma membrane"/>
    <property type="evidence" value="ECO:0007669"/>
    <property type="project" value="TreeGrafter"/>
</dbReference>
<dbReference type="InterPro" id="IPR013320">
    <property type="entry name" value="ConA-like_dom_sf"/>
</dbReference>
<dbReference type="GO" id="GO:0016798">
    <property type="term" value="F:hydrolase activity, acting on glycosyl bonds"/>
    <property type="evidence" value="ECO:0007669"/>
    <property type="project" value="UniProtKB-KW"/>
</dbReference>
<evidence type="ECO:0000256" key="10">
    <source>
        <dbReference type="ARBA" id="ARBA00023295"/>
    </source>
</evidence>
<dbReference type="SUPFAM" id="SSF50969">
    <property type="entry name" value="YVTN repeat-like/Quinoprotein amine dehydrogenase"/>
    <property type="match status" value="1"/>
</dbReference>
<dbReference type="InterPro" id="IPR022409">
    <property type="entry name" value="PKD/Chitinase_dom"/>
</dbReference>
<feature type="domain" description="PKD" evidence="14">
    <location>
        <begin position="1096"/>
        <end position="1180"/>
    </location>
</feature>
<evidence type="ECO:0000256" key="13">
    <source>
        <dbReference type="SAM" id="SignalP"/>
    </source>
</evidence>
<dbReference type="InterPro" id="IPR006558">
    <property type="entry name" value="LamG-like"/>
</dbReference>
<evidence type="ECO:0000256" key="3">
    <source>
        <dbReference type="ARBA" id="ARBA00022692"/>
    </source>
</evidence>
<keyword evidence="9" id="KW-0966">Cell projection</keyword>
<feature type="signal peptide" evidence="13">
    <location>
        <begin position="1"/>
        <end position="27"/>
    </location>
</feature>
<dbReference type="InterPro" id="IPR001791">
    <property type="entry name" value="Laminin_G"/>
</dbReference>
<dbReference type="PROSITE" id="PS50853">
    <property type="entry name" value="FN3"/>
    <property type="match status" value="1"/>
</dbReference>
<evidence type="ECO:0000313" key="16">
    <source>
        <dbReference type="EMBL" id="GIG34067.1"/>
    </source>
</evidence>
<evidence type="ECO:0000256" key="1">
    <source>
        <dbReference type="ARBA" id="ARBA00004141"/>
    </source>
</evidence>
<dbReference type="PANTHER" id="PTHR46730">
    <property type="entry name" value="POLYCYSTIN-1"/>
    <property type="match status" value="1"/>
</dbReference>
<dbReference type="Pfam" id="PF18911">
    <property type="entry name" value="PKD_4"/>
    <property type="match status" value="3"/>
</dbReference>
<accession>A0A7Y9K037</accession>
<dbReference type="SMART" id="SM00089">
    <property type="entry name" value="PKD"/>
    <property type="match status" value="3"/>
</dbReference>
<dbReference type="GO" id="GO:0005261">
    <property type="term" value="F:monoatomic cation channel activity"/>
    <property type="evidence" value="ECO:0007669"/>
    <property type="project" value="TreeGrafter"/>
</dbReference>
<dbReference type="InterPro" id="IPR013783">
    <property type="entry name" value="Ig-like_fold"/>
</dbReference>
<evidence type="ECO:0000256" key="6">
    <source>
        <dbReference type="ARBA" id="ARBA00022989"/>
    </source>
</evidence>
<dbReference type="Pfam" id="PF13385">
    <property type="entry name" value="Laminin_G_3"/>
    <property type="match status" value="2"/>
</dbReference>
<evidence type="ECO:0000256" key="12">
    <source>
        <dbReference type="SAM" id="MobiDB-lite"/>
    </source>
</evidence>
<keyword evidence="4 13" id="KW-0732">Signal</keyword>
<organism evidence="17 18">
    <name type="scientific">Cellulomonas oligotrophica</name>
    <dbReference type="NCBI Taxonomy" id="931536"/>
    <lineage>
        <taxon>Bacteria</taxon>
        <taxon>Bacillati</taxon>
        <taxon>Actinomycetota</taxon>
        <taxon>Actinomycetes</taxon>
        <taxon>Micrococcales</taxon>
        <taxon>Cellulomonadaceae</taxon>
        <taxon>Cellulomonas</taxon>
    </lineage>
</organism>
<keyword evidence="11" id="KW-0624">Polysaccharide degradation</keyword>
<evidence type="ECO:0000256" key="2">
    <source>
        <dbReference type="ARBA" id="ARBA00004316"/>
    </source>
</evidence>
<dbReference type="PROSITE" id="PS50093">
    <property type="entry name" value="PKD"/>
    <property type="match status" value="3"/>
</dbReference>
<sequence>MRAPRGLSRTISALVATALVAAATAVAAPAAVADTRPAEGVTQTAAADSLPTVQIDGVAWQQAIAGSRVFAGGDFANARPAGAKVGTENVARANLLAYDLETGVLDASWAPNPNAQVRAVAASPDGSRVYVGGNFTSIAGEARYRIAAFDAATGALLSSFAPGVDAQVRAIVATDTTVYVGGVFTNAGGEARNRVAAFDAATGAVLPWAPEVADGSVSALTVSPDGTQVLLGGSFTAVNGSNNPGYGLARVDATTGASLPLPINGLVRNGSTQASITSLSTDGDSFYVTGYVFGSTGNLEGAARGSWSTGALVWVEDCHGDTYAAWPQGDALYVAGHPHYCGNVGGFPQTEPQWTFYRALAFSKEATGTVTKDPHGYFNWEGNPAPTLLNWYPEINSGSYTGQGQGPWTVTGDDEYLLYGGEFTIVNNKGQQGLARFARTETAPNKQGPRLASDTWPLTGVSYQAGTVRLSWGANYDRDNEDLTYTVTRNGTVVHTEVASSVVWDRPAMRFLDTGLTPGQTYTYRVRATDPFGNTAITNQVTVTVTDGDISAYSQDVLEDGAVHYWPLGEESGTTAYDWAGPADLTTGAGVTRGTAGAIGDDAGATFGGTSTGLASTALAEQASDSLSVEAWVRTTSTRGGKIVGFGSASTGTSTSYDRHVYMDNAGRITFGVYPGAVRSLTTTTAYNDGEWHHVVATLGASGMRLYVDGRRVGQRTDTVSGQSYTGYWRVGGDSVSGWPNAPTSGYLAGSIDDVAVYPAPLTAAQVSSHWTASGRTSTVTPAPADAYGAAVHAADPDLYWRLSETSGTVAADSGPNGVAGTYRGVYTRGEEGALVGVTDTAARSAGLTGTTVSSVQSFTNPTTYSEELWFRTTTTAGGKLIGFASTASGTSGSHDRHVYMETNGRLTFGVWTGTASTITSPSAYNDGAWHHMVATQGPDGMRLYVDGVLVGTHPQTAAQNYTGYWRIFGDTTWGPQPWFAGTIDEVAVYSTVLDPATVALHHALGTTGAPPNVAPVAHAAVTATDLTVEVDGSGSTDEDGTVATYAWDFGDGSTGEGATASHTYAEAGTYAVRLTVTDDGGASAVATEQVTVVAPNQLPTADFTATADGLGLTVDGSASADPDGTLATYAWDFGDGSTGEGATAAHTYAAGGTYTVTLTVTDDRGGSATAERTVTAVAPNVEPTAAFEATATGLDVSVDAAGSADPDGDLVTYAWEFGDGSTGEGATATHTYATDGTYTVTLTVTDDRGATASATADVTVVTPPADTPFAEDTFDRSTTGGWGETATGGAWTVSGGAANFSVADGAGAVRVTGAGFRLSSFLPVSSTSTDLTAGVTLDAMPSGAGTDVELVGRSTSATEGYRLRLKMLATGVVRASLISTTGTTTTTLTQVNVPGITYAAGEELRVRLQVDGSGTTALRAKVWRAGTEEPAAWTLSSTSTAAALQGAGGVGVSVYTSASSTVLPLTVRWSDLTARPVVP</sequence>
<keyword evidence="19" id="KW-1185">Reference proteome</keyword>
<keyword evidence="10" id="KW-0326">Glycosidase</keyword>
<dbReference type="Gene3D" id="2.60.40.10">
    <property type="entry name" value="Immunoglobulins"/>
    <property type="match status" value="4"/>
</dbReference>
<dbReference type="InterPro" id="IPR011044">
    <property type="entry name" value="Quino_amine_DH_bsu"/>
</dbReference>
<keyword evidence="8" id="KW-1015">Disulfide bond</keyword>
<evidence type="ECO:0000313" key="17">
    <source>
        <dbReference type="EMBL" id="NYD87454.1"/>
    </source>
</evidence>
<dbReference type="InterPro" id="IPR036116">
    <property type="entry name" value="FN3_sf"/>
</dbReference>
<dbReference type="GO" id="GO:0000272">
    <property type="term" value="P:polysaccharide catabolic process"/>
    <property type="evidence" value="ECO:0007669"/>
    <property type="project" value="UniProtKB-KW"/>
</dbReference>
<feature type="domain" description="PKD" evidence="14">
    <location>
        <begin position="1012"/>
        <end position="1096"/>
    </location>
</feature>
<evidence type="ECO:0000256" key="8">
    <source>
        <dbReference type="ARBA" id="ARBA00023157"/>
    </source>
</evidence>
<dbReference type="Proteomes" id="UP000577956">
    <property type="component" value="Unassembled WGS sequence"/>
</dbReference>
<dbReference type="RefSeq" id="WP_140459792.1">
    <property type="nucleotide sequence ID" value="NZ_BAABFI010000007.1"/>
</dbReference>
<feature type="region of interest" description="Disordered" evidence="12">
    <location>
        <begin position="1263"/>
        <end position="1283"/>
    </location>
</feature>